<evidence type="ECO:0000313" key="2">
    <source>
        <dbReference type="EMBL" id="EEF46796.1"/>
    </source>
</evidence>
<sequence length="73" mass="8192">MAISRFCFRAVILFLCFGSTVRGRNKETDKLALLEFKAKIADDPLASSAPGNNSSFHFFQWYDVTTSSKDLLP</sequence>
<dbReference type="EMBL" id="EQ973791">
    <property type="protein sequence ID" value="EEF46796.1"/>
    <property type="molecule type" value="Genomic_DNA"/>
</dbReference>
<feature type="chain" id="PRO_5002888601" evidence="1">
    <location>
        <begin position="24"/>
        <end position="73"/>
    </location>
</feature>
<keyword evidence="3" id="KW-1185">Reference proteome</keyword>
<evidence type="ECO:0000313" key="3">
    <source>
        <dbReference type="Proteomes" id="UP000008311"/>
    </source>
</evidence>
<evidence type="ECO:0000256" key="1">
    <source>
        <dbReference type="SAM" id="SignalP"/>
    </source>
</evidence>
<proteinExistence type="predicted"/>
<name>B9RNM8_RICCO</name>
<dbReference type="InParanoid" id="B9RNM8"/>
<accession>B9RNM8</accession>
<feature type="signal peptide" evidence="1">
    <location>
        <begin position="1"/>
        <end position="23"/>
    </location>
</feature>
<keyword evidence="1" id="KW-0732">Signal</keyword>
<organism evidence="2 3">
    <name type="scientific">Ricinus communis</name>
    <name type="common">Castor bean</name>
    <dbReference type="NCBI Taxonomy" id="3988"/>
    <lineage>
        <taxon>Eukaryota</taxon>
        <taxon>Viridiplantae</taxon>
        <taxon>Streptophyta</taxon>
        <taxon>Embryophyta</taxon>
        <taxon>Tracheophyta</taxon>
        <taxon>Spermatophyta</taxon>
        <taxon>Magnoliopsida</taxon>
        <taxon>eudicotyledons</taxon>
        <taxon>Gunneridae</taxon>
        <taxon>Pentapetalae</taxon>
        <taxon>rosids</taxon>
        <taxon>fabids</taxon>
        <taxon>Malpighiales</taxon>
        <taxon>Euphorbiaceae</taxon>
        <taxon>Acalyphoideae</taxon>
        <taxon>Acalypheae</taxon>
        <taxon>Ricinus</taxon>
    </lineage>
</organism>
<reference evidence="3" key="1">
    <citation type="journal article" date="2010" name="Nat. Biotechnol.">
        <title>Draft genome sequence of the oilseed species Ricinus communis.</title>
        <authorList>
            <person name="Chan A.P."/>
            <person name="Crabtree J."/>
            <person name="Zhao Q."/>
            <person name="Lorenzi H."/>
            <person name="Orvis J."/>
            <person name="Puiu D."/>
            <person name="Melake-Berhan A."/>
            <person name="Jones K.M."/>
            <person name="Redman J."/>
            <person name="Chen G."/>
            <person name="Cahoon E.B."/>
            <person name="Gedil M."/>
            <person name="Stanke M."/>
            <person name="Haas B.J."/>
            <person name="Wortman J.R."/>
            <person name="Fraser-Liggett C.M."/>
            <person name="Ravel J."/>
            <person name="Rabinowicz P.D."/>
        </authorList>
    </citation>
    <scope>NUCLEOTIDE SEQUENCE [LARGE SCALE GENOMIC DNA]</scope>
    <source>
        <strain evidence="3">cv. Hale</strain>
    </source>
</reference>
<gene>
    <name evidence="2" type="ORF">RCOM_0919010</name>
</gene>
<protein>
    <submittedName>
        <fullName evidence="2">Uncharacterized protein</fullName>
    </submittedName>
</protein>
<dbReference type="AlphaFoldDB" id="B9RNM8"/>
<dbReference type="Proteomes" id="UP000008311">
    <property type="component" value="Unassembled WGS sequence"/>
</dbReference>